<dbReference type="EMBL" id="BAABJP010000002">
    <property type="protein sequence ID" value="GAA5147360.1"/>
    <property type="molecule type" value="Genomic_DNA"/>
</dbReference>
<evidence type="ECO:0000313" key="1">
    <source>
        <dbReference type="EMBL" id="GAA5147360.1"/>
    </source>
</evidence>
<reference evidence="2" key="1">
    <citation type="journal article" date="2019" name="Int. J. Syst. Evol. Microbiol.">
        <title>The Global Catalogue of Microorganisms (GCM) 10K type strain sequencing project: providing services to taxonomists for standard genome sequencing and annotation.</title>
        <authorList>
            <consortium name="The Broad Institute Genomics Platform"/>
            <consortium name="The Broad Institute Genome Sequencing Center for Infectious Disease"/>
            <person name="Wu L."/>
            <person name="Ma J."/>
        </authorList>
    </citation>
    <scope>NUCLEOTIDE SEQUENCE [LARGE SCALE GENOMIC DNA]</scope>
    <source>
        <strain evidence="2">JCM 18303</strain>
    </source>
</reference>
<evidence type="ECO:0008006" key="3">
    <source>
        <dbReference type="Google" id="ProtNLM"/>
    </source>
</evidence>
<accession>A0ABP9PJ44</accession>
<evidence type="ECO:0000313" key="2">
    <source>
        <dbReference type="Proteomes" id="UP001428817"/>
    </source>
</evidence>
<sequence>MVWAELRVKIRDYQHRGGDYLFWARQFEQHADEHRPAGPGKRAPCLTCDQVWPCPTIANDLSPG</sequence>
<organism evidence="1 2">
    <name type="scientific">Pseudonocardia eucalypti</name>
    <dbReference type="NCBI Taxonomy" id="648755"/>
    <lineage>
        <taxon>Bacteria</taxon>
        <taxon>Bacillati</taxon>
        <taxon>Actinomycetota</taxon>
        <taxon>Actinomycetes</taxon>
        <taxon>Pseudonocardiales</taxon>
        <taxon>Pseudonocardiaceae</taxon>
        <taxon>Pseudonocardia</taxon>
    </lineage>
</organism>
<dbReference type="Proteomes" id="UP001428817">
    <property type="component" value="Unassembled WGS sequence"/>
</dbReference>
<keyword evidence="2" id="KW-1185">Reference proteome</keyword>
<protein>
    <recommendedName>
        <fullName evidence="3">4Fe-4S Wbl-type domain-containing protein</fullName>
    </recommendedName>
</protein>
<gene>
    <name evidence="1" type="ORF">GCM10023321_08170</name>
</gene>
<proteinExistence type="predicted"/>
<comment type="caution">
    <text evidence="1">The sequence shown here is derived from an EMBL/GenBank/DDBJ whole genome shotgun (WGS) entry which is preliminary data.</text>
</comment>
<name>A0ABP9PJ44_9PSEU</name>